<dbReference type="Gene3D" id="2.30.110.10">
    <property type="entry name" value="Electron Transport, Fmn-binding Protein, Chain A"/>
    <property type="match status" value="1"/>
</dbReference>
<comment type="catalytic activity">
    <reaction evidence="2">
        <text>oxidized coenzyme F420-(gamma-L-Glu)(n) + a quinol + H(+) = reduced coenzyme F420-(gamma-L-Glu)(n) + a quinone</text>
        <dbReference type="Rhea" id="RHEA:39663"/>
        <dbReference type="Rhea" id="RHEA-COMP:12939"/>
        <dbReference type="Rhea" id="RHEA-COMP:14378"/>
        <dbReference type="ChEBI" id="CHEBI:15378"/>
        <dbReference type="ChEBI" id="CHEBI:24646"/>
        <dbReference type="ChEBI" id="CHEBI:132124"/>
        <dbReference type="ChEBI" id="CHEBI:133980"/>
        <dbReference type="ChEBI" id="CHEBI:139511"/>
    </reaction>
</comment>
<dbReference type="EMBL" id="CAGS01000046">
    <property type="protein sequence ID" value="CCF82647.1"/>
    <property type="molecule type" value="Genomic_DNA"/>
</dbReference>
<dbReference type="Pfam" id="PF04075">
    <property type="entry name" value="F420H2_quin_red"/>
    <property type="match status" value="1"/>
</dbReference>
<dbReference type="InterPro" id="IPR012349">
    <property type="entry name" value="Split_barrel_FMN-bd"/>
</dbReference>
<dbReference type="Proteomes" id="UP000004221">
    <property type="component" value="Unassembled WGS sequence"/>
</dbReference>
<evidence type="ECO:0000256" key="2">
    <source>
        <dbReference type="ARBA" id="ARBA00049106"/>
    </source>
</evidence>
<dbReference type="AlphaFoldDB" id="I4ED85"/>
<keyword evidence="4" id="KW-1185">Reference proteome</keyword>
<dbReference type="PANTHER" id="PTHR39428">
    <property type="entry name" value="F420H(2)-DEPENDENT QUINONE REDUCTASE RV1261C"/>
    <property type="match status" value="1"/>
</dbReference>
<dbReference type="GO" id="GO:0016491">
    <property type="term" value="F:oxidoreductase activity"/>
    <property type="evidence" value="ECO:0007669"/>
    <property type="project" value="InterPro"/>
</dbReference>
<evidence type="ECO:0000313" key="3">
    <source>
        <dbReference type="EMBL" id="CCF82647.1"/>
    </source>
</evidence>
<name>I4ED85_9BACT</name>
<evidence type="ECO:0000256" key="1">
    <source>
        <dbReference type="ARBA" id="ARBA00008710"/>
    </source>
</evidence>
<dbReference type="SUPFAM" id="SSF50475">
    <property type="entry name" value="FMN-binding split barrel"/>
    <property type="match status" value="1"/>
</dbReference>
<evidence type="ECO:0000313" key="4">
    <source>
        <dbReference type="Proteomes" id="UP000004221"/>
    </source>
</evidence>
<gene>
    <name evidence="3" type="ORF">NITHO_140029</name>
</gene>
<dbReference type="GO" id="GO:0070967">
    <property type="term" value="F:coenzyme F420 binding"/>
    <property type="evidence" value="ECO:0007669"/>
    <property type="project" value="TreeGrafter"/>
</dbReference>
<comment type="similarity">
    <text evidence="1">Belongs to the F420H(2)-dependent quinone reductase family.</text>
</comment>
<dbReference type="InterPro" id="IPR004378">
    <property type="entry name" value="F420H2_quin_Rdtase"/>
</dbReference>
<reference evidence="3 4" key="1">
    <citation type="journal article" date="2012" name="ISME J.">
        <title>Nitrification expanded: discovery, physiology and genomics of a nitrite-oxidizing bacterium from the phylum Chloroflexi.</title>
        <authorList>
            <person name="Sorokin D.Y."/>
            <person name="Lucker S."/>
            <person name="Vejmelkova D."/>
            <person name="Kostrikina N.A."/>
            <person name="Kleerebezem R."/>
            <person name="Rijpstra W.I."/>
            <person name="Damste J.S."/>
            <person name="Le Paslier D."/>
            <person name="Muyzer G."/>
            <person name="Wagner M."/>
            <person name="van Loosdrecht M.C."/>
            <person name="Daims H."/>
        </authorList>
    </citation>
    <scope>NUCLEOTIDE SEQUENCE [LARGE SCALE GENOMIC DNA]</scope>
    <source>
        <strain evidence="4">none</strain>
    </source>
</reference>
<dbReference type="NCBIfam" id="TIGR00026">
    <property type="entry name" value="hi_GC_TIGR00026"/>
    <property type="match status" value="1"/>
</dbReference>
<evidence type="ECO:0008006" key="5">
    <source>
        <dbReference type="Google" id="ProtNLM"/>
    </source>
</evidence>
<proteinExistence type="inferred from homology"/>
<sequence>MTDQKEYNRQLIEDFRANRGAAGGPFEGRPLLLLTTTGAKTGNRHTAPMMYIPIDNRMVIIASNIGAPVHPGWYHNLVAHPRVIVETSAETFEATAVVMEGAERQRLWTRIVELYPFFADHQTKTTRQIPVIALERQMKE</sequence>
<dbReference type="OrthoDB" id="162096at2"/>
<protein>
    <recommendedName>
        <fullName evidence="5">Nitroreductase family deazaflavin-dependent oxidoreductase</fullName>
    </recommendedName>
</protein>
<dbReference type="RefSeq" id="WP_008474878.1">
    <property type="nucleotide sequence ID" value="NZ_CAGS01000046.1"/>
</dbReference>
<comment type="caution">
    <text evidence="3">The sequence shown here is derived from an EMBL/GenBank/DDBJ whole genome shotgun (WGS) entry which is preliminary data.</text>
</comment>
<organism evidence="3 4">
    <name type="scientific">Nitrolancea hollandica Lb</name>
    <dbReference type="NCBI Taxonomy" id="1129897"/>
    <lineage>
        <taxon>Bacteria</taxon>
        <taxon>Pseudomonadati</taxon>
        <taxon>Thermomicrobiota</taxon>
        <taxon>Thermomicrobia</taxon>
        <taxon>Sphaerobacterales</taxon>
        <taxon>Sphaerobacterineae</taxon>
        <taxon>Sphaerobacteraceae</taxon>
        <taxon>Nitrolancea</taxon>
    </lineage>
</organism>
<dbReference type="PANTHER" id="PTHR39428:SF1">
    <property type="entry name" value="F420H(2)-DEPENDENT QUINONE REDUCTASE RV1261C"/>
    <property type="match status" value="1"/>
</dbReference>
<dbReference type="GO" id="GO:0005886">
    <property type="term" value="C:plasma membrane"/>
    <property type="evidence" value="ECO:0007669"/>
    <property type="project" value="TreeGrafter"/>
</dbReference>
<accession>I4ED85</accession>